<reference evidence="6 7" key="1">
    <citation type="submission" date="2016-10" db="EMBL/GenBank/DDBJ databases">
        <title>Genome sequence of the basidiomycete white-rot fungus Trametes pubescens.</title>
        <authorList>
            <person name="Makela M.R."/>
            <person name="Granchi Z."/>
            <person name="Peng M."/>
            <person name="De Vries R.P."/>
            <person name="Grigoriev I."/>
            <person name="Riley R."/>
            <person name="Hilden K."/>
        </authorList>
    </citation>
    <scope>NUCLEOTIDE SEQUENCE [LARGE SCALE GENOMIC DNA]</scope>
    <source>
        <strain evidence="6 7">FBCC735</strain>
    </source>
</reference>
<evidence type="ECO:0000313" key="6">
    <source>
        <dbReference type="EMBL" id="OJT06384.1"/>
    </source>
</evidence>
<keyword evidence="2" id="KW-0805">Transcription regulation</keyword>
<dbReference type="Pfam" id="PF12767">
    <property type="entry name" value="SAGA-Tad1"/>
    <property type="match status" value="1"/>
</dbReference>
<accession>A0A1M2VFL4</accession>
<evidence type="ECO:0008006" key="8">
    <source>
        <dbReference type="Google" id="ProtNLM"/>
    </source>
</evidence>
<feature type="region of interest" description="Disordered" evidence="5">
    <location>
        <begin position="72"/>
        <end position="102"/>
    </location>
</feature>
<keyword evidence="7" id="KW-1185">Reference proteome</keyword>
<evidence type="ECO:0000256" key="5">
    <source>
        <dbReference type="SAM" id="MobiDB-lite"/>
    </source>
</evidence>
<dbReference type="STRING" id="154538.A0A1M2VFL4"/>
<dbReference type="Proteomes" id="UP000184267">
    <property type="component" value="Unassembled WGS sequence"/>
</dbReference>
<comment type="caution">
    <text evidence="6">The sequence shown here is derived from an EMBL/GenBank/DDBJ whole genome shotgun (WGS) entry which is preliminary data.</text>
</comment>
<protein>
    <recommendedName>
        <fullName evidence="8">Transcriptional coactivator hfi1</fullName>
    </recommendedName>
</protein>
<evidence type="ECO:0000256" key="4">
    <source>
        <dbReference type="ARBA" id="ARBA00023242"/>
    </source>
</evidence>
<evidence type="ECO:0000256" key="3">
    <source>
        <dbReference type="ARBA" id="ARBA00023163"/>
    </source>
</evidence>
<dbReference type="GO" id="GO:0006357">
    <property type="term" value="P:regulation of transcription by RNA polymerase II"/>
    <property type="evidence" value="ECO:0007669"/>
    <property type="project" value="TreeGrafter"/>
</dbReference>
<dbReference type="EMBL" id="MNAD01001313">
    <property type="protein sequence ID" value="OJT06384.1"/>
    <property type="molecule type" value="Genomic_DNA"/>
</dbReference>
<dbReference type="OMA" id="QHNLGAP"/>
<evidence type="ECO:0000313" key="7">
    <source>
        <dbReference type="Proteomes" id="UP000184267"/>
    </source>
</evidence>
<dbReference type="PANTHER" id="PTHR21277:SF5">
    <property type="entry name" value="TRANSCRIPTIONAL ADAPTER 1"/>
    <property type="match status" value="1"/>
</dbReference>
<comment type="subcellular location">
    <subcellularLocation>
        <location evidence="1">Nucleus</location>
    </subcellularLocation>
</comment>
<dbReference type="OrthoDB" id="10264870at2759"/>
<name>A0A1M2VFL4_TRAPU</name>
<dbReference type="GO" id="GO:0003713">
    <property type="term" value="F:transcription coactivator activity"/>
    <property type="evidence" value="ECO:0007669"/>
    <property type="project" value="TreeGrafter"/>
</dbReference>
<proteinExistence type="predicted"/>
<evidence type="ECO:0000256" key="2">
    <source>
        <dbReference type="ARBA" id="ARBA00023015"/>
    </source>
</evidence>
<dbReference type="AlphaFoldDB" id="A0A1M2VFL4"/>
<keyword evidence="3" id="KW-0804">Transcription</keyword>
<dbReference type="InterPro" id="IPR024738">
    <property type="entry name" value="Hfi1/Tada1"/>
</dbReference>
<sequence length="317" mass="35098">MSLSSTTTIKNQLSTALGPKAPPYFSVLKDYLSGHISRTEYDDQVKTHLDSTHLVQLHNTLIVSLFDTSAHLAPPTPPPDVLKPPSRKRRRTLPYQGPDAMDEGTLRSARLKKWTVGLGRRERDRIRALETVALNEPVVPKDYTDEIAAERGVTLMQERGESPGSRLPLHLASMTRAPTMQHISDRINLICAQHNLGAPSRDVASLMMLAFEAKLKQLITQALQLTSSSHAISSIRAAEPHSHSYVLSASSFDSLFSVSPAALPNKSATAMRLAVGDNDTTEDDVILKNKDMRDRRWQLFALLGERSTVKEALRTLH</sequence>
<dbReference type="GO" id="GO:0005634">
    <property type="term" value="C:nucleus"/>
    <property type="evidence" value="ECO:0007669"/>
    <property type="project" value="UniProtKB-SubCell"/>
</dbReference>
<organism evidence="6 7">
    <name type="scientific">Trametes pubescens</name>
    <name type="common">White-rot fungus</name>
    <dbReference type="NCBI Taxonomy" id="154538"/>
    <lineage>
        <taxon>Eukaryota</taxon>
        <taxon>Fungi</taxon>
        <taxon>Dikarya</taxon>
        <taxon>Basidiomycota</taxon>
        <taxon>Agaricomycotina</taxon>
        <taxon>Agaricomycetes</taxon>
        <taxon>Polyporales</taxon>
        <taxon>Polyporaceae</taxon>
        <taxon>Trametes</taxon>
    </lineage>
</organism>
<gene>
    <name evidence="6" type="ORF">TRAPUB_2758</name>
</gene>
<evidence type="ECO:0000256" key="1">
    <source>
        <dbReference type="ARBA" id="ARBA00004123"/>
    </source>
</evidence>
<keyword evidence="4" id="KW-0539">Nucleus</keyword>
<dbReference type="PANTHER" id="PTHR21277">
    <property type="entry name" value="TRANSCRIPTIONAL ADAPTER 1"/>
    <property type="match status" value="1"/>
</dbReference>
<dbReference type="GO" id="GO:0000124">
    <property type="term" value="C:SAGA complex"/>
    <property type="evidence" value="ECO:0007669"/>
    <property type="project" value="TreeGrafter"/>
</dbReference>